<keyword evidence="1" id="KW-0472">Membrane</keyword>
<keyword evidence="1" id="KW-0812">Transmembrane</keyword>
<reference evidence="3" key="1">
    <citation type="submission" date="2015-01" db="EMBL/GenBank/DDBJ databases">
        <authorList>
            <person name="Aksoy S."/>
            <person name="Warren W."/>
            <person name="Wilson R.K."/>
        </authorList>
    </citation>
    <scope>NUCLEOTIDE SEQUENCE [LARGE SCALE GENOMIC DNA]</scope>
    <source>
        <strain evidence="3">IAEA</strain>
    </source>
</reference>
<reference evidence="2" key="2">
    <citation type="submission" date="2020-05" db="UniProtKB">
        <authorList>
            <consortium name="EnsemblMetazoa"/>
        </authorList>
    </citation>
    <scope>IDENTIFICATION</scope>
    <source>
        <strain evidence="2">IAEA</strain>
    </source>
</reference>
<keyword evidence="1" id="KW-1133">Transmembrane helix</keyword>
<evidence type="ECO:0000313" key="2">
    <source>
        <dbReference type="EnsemblMetazoa" id="GPPI023148-PA"/>
    </source>
</evidence>
<dbReference type="EMBL" id="JXJN01010463">
    <property type="status" value="NOT_ANNOTATED_CDS"/>
    <property type="molecule type" value="Genomic_DNA"/>
</dbReference>
<accession>A0A1B0B9J2</accession>
<feature type="transmembrane region" description="Helical" evidence="1">
    <location>
        <begin position="67"/>
        <end position="90"/>
    </location>
</feature>
<protein>
    <submittedName>
        <fullName evidence="2">Uncharacterized protein</fullName>
    </submittedName>
</protein>
<sequence>MALIKKLCKAKKEDPPNERWLVPLLESALAMTSFTLMSNHNYLYESGAYNCLVVLDAHKEERLIQSIYRIPIICACVVFNIFNNSSVYYLG</sequence>
<organism evidence="2 3">
    <name type="scientific">Glossina palpalis gambiensis</name>
    <dbReference type="NCBI Taxonomy" id="67801"/>
    <lineage>
        <taxon>Eukaryota</taxon>
        <taxon>Metazoa</taxon>
        <taxon>Ecdysozoa</taxon>
        <taxon>Arthropoda</taxon>
        <taxon>Hexapoda</taxon>
        <taxon>Insecta</taxon>
        <taxon>Pterygota</taxon>
        <taxon>Neoptera</taxon>
        <taxon>Endopterygota</taxon>
        <taxon>Diptera</taxon>
        <taxon>Brachycera</taxon>
        <taxon>Muscomorpha</taxon>
        <taxon>Hippoboscoidea</taxon>
        <taxon>Glossinidae</taxon>
        <taxon>Glossina</taxon>
    </lineage>
</organism>
<evidence type="ECO:0000313" key="3">
    <source>
        <dbReference type="Proteomes" id="UP000092460"/>
    </source>
</evidence>
<dbReference type="EnsemblMetazoa" id="GPPI023148-RA">
    <property type="protein sequence ID" value="GPPI023148-PA"/>
    <property type="gene ID" value="GPPI023148"/>
</dbReference>
<keyword evidence="3" id="KW-1185">Reference proteome</keyword>
<dbReference type="VEuPathDB" id="VectorBase:GPPI023148"/>
<evidence type="ECO:0000256" key="1">
    <source>
        <dbReference type="SAM" id="Phobius"/>
    </source>
</evidence>
<dbReference type="Proteomes" id="UP000092460">
    <property type="component" value="Unassembled WGS sequence"/>
</dbReference>
<dbReference type="AlphaFoldDB" id="A0A1B0B9J2"/>
<proteinExistence type="predicted"/>
<name>A0A1B0B9J2_9MUSC</name>